<gene>
    <name evidence="3" type="ORF">AMS68_002050</name>
</gene>
<feature type="compositionally biased region" description="Polar residues" evidence="1">
    <location>
        <begin position="461"/>
        <end position="478"/>
    </location>
</feature>
<feature type="compositionally biased region" description="Low complexity" evidence="1">
    <location>
        <begin position="321"/>
        <end position="351"/>
    </location>
</feature>
<dbReference type="Pfam" id="PF03127">
    <property type="entry name" value="GAT"/>
    <property type="match status" value="1"/>
</dbReference>
<dbReference type="EMBL" id="CP051139">
    <property type="protein sequence ID" value="QIW96532.1"/>
    <property type="molecule type" value="Genomic_DNA"/>
</dbReference>
<organism evidence="3 4">
    <name type="scientific">Peltaster fructicola</name>
    <dbReference type="NCBI Taxonomy" id="286661"/>
    <lineage>
        <taxon>Eukaryota</taxon>
        <taxon>Fungi</taxon>
        <taxon>Dikarya</taxon>
        <taxon>Ascomycota</taxon>
        <taxon>Pezizomycotina</taxon>
        <taxon>Dothideomycetes</taxon>
        <taxon>Dothideomycetes incertae sedis</taxon>
        <taxon>Peltaster</taxon>
    </lineage>
</organism>
<feature type="domain" description="GAT" evidence="2">
    <location>
        <begin position="226"/>
        <end position="315"/>
    </location>
</feature>
<dbReference type="Proteomes" id="UP000503462">
    <property type="component" value="Chromosome 1"/>
</dbReference>
<evidence type="ECO:0000313" key="3">
    <source>
        <dbReference type="EMBL" id="QIW96532.1"/>
    </source>
</evidence>
<dbReference type="GO" id="GO:0043130">
    <property type="term" value="F:ubiquitin binding"/>
    <property type="evidence" value="ECO:0007669"/>
    <property type="project" value="InterPro"/>
</dbReference>
<dbReference type="Gene3D" id="1.25.40.90">
    <property type="match status" value="1"/>
</dbReference>
<name>A0A6H0XP90_9PEZI</name>
<protein>
    <recommendedName>
        <fullName evidence="2">GAT domain-containing protein</fullName>
    </recommendedName>
</protein>
<dbReference type="CDD" id="cd21383">
    <property type="entry name" value="GAT_GGA_Tom1-like"/>
    <property type="match status" value="1"/>
</dbReference>
<feature type="region of interest" description="Disordered" evidence="1">
    <location>
        <begin position="524"/>
        <end position="545"/>
    </location>
</feature>
<feature type="compositionally biased region" description="Polar residues" evidence="1">
    <location>
        <begin position="357"/>
        <end position="373"/>
    </location>
</feature>
<dbReference type="OrthoDB" id="5393057at2759"/>
<accession>A0A6H0XP90</accession>
<dbReference type="SUPFAM" id="SSF89009">
    <property type="entry name" value="GAT-like domain"/>
    <property type="match status" value="1"/>
</dbReference>
<proteinExistence type="predicted"/>
<dbReference type="InterPro" id="IPR038425">
    <property type="entry name" value="GAT_sf"/>
</dbReference>
<dbReference type="Gene3D" id="1.20.58.160">
    <property type="match status" value="1"/>
</dbReference>
<evidence type="ECO:0000313" key="4">
    <source>
        <dbReference type="Proteomes" id="UP000503462"/>
    </source>
</evidence>
<feature type="region of interest" description="Disordered" evidence="1">
    <location>
        <begin position="321"/>
        <end position="485"/>
    </location>
</feature>
<sequence>MKRFSTLLRGKGRPARRPASLILTTAESRSQPDTLAATSDESTNTSEGKASQAVRLFCESTAANRDEEVLHLPTIVDGAESSPAAAAACAARIRHYLQKSYLNKPQVQYNAVMLVRILSDHPGESFTRNFDDKFVKSIKAILRGGRDPSVQQLLRETLDNLASKPSADPGLQALVAMWNREKSLYTLAPPPIPQGGHIPVRDGTQGLPPPLVHNNSSGSRSRHQLPSPPELASRIEESRNTAKILIQFLQTTPAEEISTNDLVKEFAERCQSAQRSMQTYINCENPAPDDDTLQTLIETNEQLSLACSRYQRAVLAARRALGVSSTPEPEQRSTSTSSQPPQIVAPIPQQSDFGSLMNGSTGFSSASTRQPNPSVSPPVEHSFSALPSRQPEPVVSAALPQSQAQPSVRHEHKVSASSHTPSRPDDDYDDLYDSPRVARAPASDPFADPIPSPPLPADQAVSHQSTYSPVSPQQTNNLRPAPGAWHNSTITPSFLGRQASAANGLTMHAPSDAAELDSNSKVGRTDYRAGASEPQKSFTVTHAPTEALSQRLDRVDIAGTGGFKPI</sequence>
<reference evidence="3 4" key="1">
    <citation type="journal article" date="2016" name="Sci. Rep.">
        <title>Peltaster fructicola genome reveals evolution from an invasive phytopathogen to an ectophytic parasite.</title>
        <authorList>
            <person name="Xu C."/>
            <person name="Chen H."/>
            <person name="Gleason M.L."/>
            <person name="Xu J.R."/>
            <person name="Liu H."/>
            <person name="Zhang R."/>
            <person name="Sun G."/>
        </authorList>
    </citation>
    <scope>NUCLEOTIDE SEQUENCE [LARGE SCALE GENOMIC DNA]</scope>
    <source>
        <strain evidence="3 4">LNHT1506</strain>
    </source>
</reference>
<evidence type="ECO:0000259" key="2">
    <source>
        <dbReference type="PROSITE" id="PS50909"/>
    </source>
</evidence>
<feature type="compositionally biased region" description="Polar residues" evidence="1">
    <location>
        <begin position="22"/>
        <end position="49"/>
    </location>
</feature>
<feature type="region of interest" description="Disordered" evidence="1">
    <location>
        <begin position="194"/>
        <end position="233"/>
    </location>
</feature>
<dbReference type="AlphaFoldDB" id="A0A6H0XP90"/>
<dbReference type="InterPro" id="IPR004152">
    <property type="entry name" value="GAT_dom"/>
</dbReference>
<dbReference type="PROSITE" id="PS50909">
    <property type="entry name" value="GAT"/>
    <property type="match status" value="1"/>
</dbReference>
<dbReference type="SUPFAM" id="SSF48464">
    <property type="entry name" value="ENTH/VHS domain"/>
    <property type="match status" value="1"/>
</dbReference>
<dbReference type="InterPro" id="IPR008942">
    <property type="entry name" value="ENTH_VHS"/>
</dbReference>
<dbReference type="GO" id="GO:0035091">
    <property type="term" value="F:phosphatidylinositol binding"/>
    <property type="evidence" value="ECO:0007669"/>
    <property type="project" value="InterPro"/>
</dbReference>
<feature type="region of interest" description="Disordered" evidence="1">
    <location>
        <begin position="1"/>
        <end position="50"/>
    </location>
</feature>
<keyword evidence="4" id="KW-1185">Reference proteome</keyword>
<evidence type="ECO:0000256" key="1">
    <source>
        <dbReference type="SAM" id="MobiDB-lite"/>
    </source>
</evidence>